<dbReference type="InterPro" id="IPR013083">
    <property type="entry name" value="Znf_RING/FYVE/PHD"/>
</dbReference>
<dbReference type="SUPFAM" id="SSF161219">
    <property type="entry name" value="CHY zinc finger-like"/>
    <property type="match status" value="1"/>
</dbReference>
<dbReference type="AlphaFoldDB" id="A0A6C0K547"/>
<dbReference type="PANTHER" id="PTHR21319">
    <property type="entry name" value="RING FINGER AND CHY ZINC FINGER DOMAIN-CONTAINING PROTEIN 1"/>
    <property type="match status" value="1"/>
</dbReference>
<accession>A0A6C0K547</accession>
<dbReference type="InterPro" id="IPR008913">
    <property type="entry name" value="Znf_CHY"/>
</dbReference>
<dbReference type="SUPFAM" id="SSF57850">
    <property type="entry name" value="RING/U-box"/>
    <property type="match status" value="1"/>
</dbReference>
<organism evidence="7">
    <name type="scientific">viral metagenome</name>
    <dbReference type="NCBI Taxonomy" id="1070528"/>
    <lineage>
        <taxon>unclassified sequences</taxon>
        <taxon>metagenomes</taxon>
        <taxon>organismal metagenomes</taxon>
    </lineage>
</organism>
<dbReference type="InterPro" id="IPR037274">
    <property type="entry name" value="Znf_CHY_sf"/>
</dbReference>
<feature type="domain" description="CHY-type" evidence="5">
    <location>
        <begin position="1"/>
        <end position="65"/>
    </location>
</feature>
<dbReference type="GO" id="GO:0008270">
    <property type="term" value="F:zinc ion binding"/>
    <property type="evidence" value="ECO:0007669"/>
    <property type="project" value="UniProtKB-KW"/>
</dbReference>
<evidence type="ECO:0000313" key="7">
    <source>
        <dbReference type="EMBL" id="QHU11920.1"/>
    </source>
</evidence>
<keyword evidence="2" id="KW-0863">Zinc-finger</keyword>
<feature type="domain" description="CTCHY-type" evidence="6">
    <location>
        <begin position="67"/>
        <end position="127"/>
    </location>
</feature>
<dbReference type="InterPro" id="IPR001841">
    <property type="entry name" value="Znf_RING"/>
</dbReference>
<dbReference type="EMBL" id="MN740792">
    <property type="protein sequence ID" value="QHU11920.1"/>
    <property type="molecule type" value="Genomic_DNA"/>
</dbReference>
<evidence type="ECO:0000256" key="2">
    <source>
        <dbReference type="ARBA" id="ARBA00022771"/>
    </source>
</evidence>
<evidence type="ECO:0000256" key="1">
    <source>
        <dbReference type="ARBA" id="ARBA00022723"/>
    </source>
</evidence>
<dbReference type="PROSITE" id="PS51266">
    <property type="entry name" value="ZF_CHY"/>
    <property type="match status" value="1"/>
</dbReference>
<evidence type="ECO:0000259" key="5">
    <source>
        <dbReference type="PROSITE" id="PS51266"/>
    </source>
</evidence>
<keyword evidence="3" id="KW-0862">Zinc</keyword>
<dbReference type="GO" id="GO:0061630">
    <property type="term" value="F:ubiquitin protein ligase activity"/>
    <property type="evidence" value="ECO:0007669"/>
    <property type="project" value="TreeGrafter"/>
</dbReference>
<sequence length="247" mass="28517">MCEHYEGIHCEILAPCCKEYHACRICHDVRVQTHSIDRYAIQEVRCTACGEGPQPRSNGCTGCGIEFASYFCEKCNLWSPRPIYHCEGCRICYRLAPEERRHCDLCNLCYVGTEGEHSCPKAMVDVGEECCVCLETLYYGVKTPYRTRCGHWMHTQCMKELLKTGNFRCPLCKKTTIDMDWEKYGEYVKEMQENLSIPLGQQHQQETECTFLCNDCLTTTTMTMTTTRMMMTIYRCERCGGYNTSSV</sequence>
<dbReference type="InterPro" id="IPR037275">
    <property type="entry name" value="Znf_CTCHY_sf"/>
</dbReference>
<dbReference type="GO" id="GO:0005634">
    <property type="term" value="C:nucleus"/>
    <property type="evidence" value="ECO:0007669"/>
    <property type="project" value="TreeGrafter"/>
</dbReference>
<feature type="domain" description="RING-type" evidence="4">
    <location>
        <begin position="130"/>
        <end position="173"/>
    </location>
</feature>
<dbReference type="InterPro" id="IPR017921">
    <property type="entry name" value="Znf_CTCHY"/>
</dbReference>
<dbReference type="PROSITE" id="PS50089">
    <property type="entry name" value="ZF_RING_2"/>
    <property type="match status" value="1"/>
</dbReference>
<dbReference type="SMART" id="SM00184">
    <property type="entry name" value="RING"/>
    <property type="match status" value="1"/>
</dbReference>
<name>A0A6C0K547_9ZZZZ</name>
<evidence type="ECO:0000259" key="6">
    <source>
        <dbReference type="PROSITE" id="PS51270"/>
    </source>
</evidence>
<dbReference type="Pfam" id="PF13639">
    <property type="entry name" value="zf-RING_2"/>
    <property type="match status" value="1"/>
</dbReference>
<evidence type="ECO:0000259" key="4">
    <source>
        <dbReference type="PROSITE" id="PS50089"/>
    </source>
</evidence>
<evidence type="ECO:0000256" key="3">
    <source>
        <dbReference type="ARBA" id="ARBA00022833"/>
    </source>
</evidence>
<dbReference type="PANTHER" id="PTHR21319:SF53">
    <property type="entry name" value="RING FINGER AND CHY ZINC FINGER DOMAIN-CONTAINING PROTEIN 1"/>
    <property type="match status" value="1"/>
</dbReference>
<dbReference type="Pfam" id="PF05495">
    <property type="entry name" value="zf-CHY"/>
    <property type="match status" value="1"/>
</dbReference>
<dbReference type="SUPFAM" id="SSF161245">
    <property type="entry name" value="Zinc hairpin stack"/>
    <property type="match status" value="1"/>
</dbReference>
<keyword evidence="1" id="KW-0479">Metal-binding</keyword>
<dbReference type="PROSITE" id="PS51270">
    <property type="entry name" value="ZF_CTCHY"/>
    <property type="match status" value="1"/>
</dbReference>
<evidence type="ECO:0008006" key="8">
    <source>
        <dbReference type="Google" id="ProtNLM"/>
    </source>
</evidence>
<protein>
    <recommendedName>
        <fullName evidence="8">RING-type domain-containing protein</fullName>
    </recommendedName>
</protein>
<dbReference type="GO" id="GO:0006511">
    <property type="term" value="P:ubiquitin-dependent protein catabolic process"/>
    <property type="evidence" value="ECO:0007669"/>
    <property type="project" value="TreeGrafter"/>
</dbReference>
<reference evidence="7" key="1">
    <citation type="journal article" date="2020" name="Nature">
        <title>Giant virus diversity and host interactions through global metagenomics.</title>
        <authorList>
            <person name="Schulz F."/>
            <person name="Roux S."/>
            <person name="Paez-Espino D."/>
            <person name="Jungbluth S."/>
            <person name="Walsh D.A."/>
            <person name="Denef V.J."/>
            <person name="McMahon K.D."/>
            <person name="Konstantinidis K.T."/>
            <person name="Eloe-Fadrosh E.A."/>
            <person name="Kyrpides N.C."/>
            <person name="Woyke T."/>
        </authorList>
    </citation>
    <scope>NUCLEOTIDE SEQUENCE</scope>
    <source>
        <strain evidence="7">GVMAG-S-1101169-75</strain>
    </source>
</reference>
<dbReference type="GO" id="GO:0016567">
    <property type="term" value="P:protein ubiquitination"/>
    <property type="evidence" value="ECO:0007669"/>
    <property type="project" value="TreeGrafter"/>
</dbReference>
<proteinExistence type="predicted"/>
<dbReference type="Gene3D" id="3.30.40.10">
    <property type="entry name" value="Zinc/RING finger domain, C3HC4 (zinc finger)"/>
    <property type="match status" value="1"/>
</dbReference>